<dbReference type="Proteomes" id="UP001214415">
    <property type="component" value="Chromosome 7"/>
</dbReference>
<accession>A0AAF0J0A3</accession>
<gene>
    <name evidence="1" type="ORF">MEQU1_003475</name>
</gene>
<sequence length="375" mass="42534">HAPHLISIPGRDAATQTRHLYIDTSESDEPDLLTLLAMLSEEDRAELIDPSTFLSWFPNVRHLSLGSVETQAFFKSIQCLSPTYFTVVFDGNETLLSHIFGGSSNHALCPFRRRLRHLHVIGINPQSELTGLPMPLTILEPLCAGSFSAGSCFDVRALSARATEDDRATPGVRHLRYDTRKFSFRPLDIFATRLRYFFQRVDATQPSAADVQELLDDVGLGVMESLEICWRTDQAHNAREKSNVERQRDLLRTSMFTGGWPQELRGAWTDRGIRHENTQEAFRTEFYDAISELYGWDDSPACAYLDGAYVDRIRAGFGEREHTAIHRVRQLLAPVDVSLQVRRPASFLHIGEQQAALYVSDRVSLFMEQAYLDRS</sequence>
<evidence type="ECO:0000313" key="2">
    <source>
        <dbReference type="Proteomes" id="UP001214415"/>
    </source>
</evidence>
<proteinExistence type="predicted"/>
<organism evidence="1 2">
    <name type="scientific">Malassezia equina</name>
    <dbReference type="NCBI Taxonomy" id="1381935"/>
    <lineage>
        <taxon>Eukaryota</taxon>
        <taxon>Fungi</taxon>
        <taxon>Dikarya</taxon>
        <taxon>Basidiomycota</taxon>
        <taxon>Ustilaginomycotina</taxon>
        <taxon>Malasseziomycetes</taxon>
        <taxon>Malasseziales</taxon>
        <taxon>Malasseziaceae</taxon>
        <taxon>Malassezia</taxon>
    </lineage>
</organism>
<protein>
    <submittedName>
        <fullName evidence="1">Uncharacterized protein</fullName>
    </submittedName>
</protein>
<dbReference type="AlphaFoldDB" id="A0AAF0J0A3"/>
<name>A0AAF0J0A3_9BASI</name>
<evidence type="ECO:0000313" key="1">
    <source>
        <dbReference type="EMBL" id="WFD24771.1"/>
    </source>
</evidence>
<keyword evidence="2" id="KW-1185">Reference proteome</keyword>
<dbReference type="EMBL" id="CP119906">
    <property type="protein sequence ID" value="WFD24771.1"/>
    <property type="molecule type" value="Genomic_DNA"/>
</dbReference>
<feature type="non-terminal residue" evidence="1">
    <location>
        <position position="1"/>
    </location>
</feature>
<reference evidence="1" key="1">
    <citation type="submission" date="2023-03" db="EMBL/GenBank/DDBJ databases">
        <title>Mating type loci evolution in Malassezia.</title>
        <authorList>
            <person name="Coelho M.A."/>
        </authorList>
    </citation>
    <scope>NUCLEOTIDE SEQUENCE</scope>
    <source>
        <strain evidence="1">CBS 12830</strain>
    </source>
</reference>